<proteinExistence type="predicted"/>
<feature type="transmembrane region" description="Helical" evidence="1">
    <location>
        <begin position="27"/>
        <end position="46"/>
    </location>
</feature>
<accession>L8EA53</accession>
<evidence type="ECO:0000256" key="1">
    <source>
        <dbReference type="SAM" id="Phobius"/>
    </source>
</evidence>
<dbReference type="ChiTaRS" id="AP3B1">
    <property type="organism name" value="human"/>
</dbReference>
<keyword evidence="1" id="KW-0812">Transmembrane</keyword>
<evidence type="ECO:0000313" key="2">
    <source>
        <dbReference type="EMBL" id="CCQ43228.1"/>
    </source>
</evidence>
<keyword evidence="1" id="KW-1133">Transmembrane helix</keyword>
<dbReference type="EMBL" id="HF583731">
    <property type="protein sequence ID" value="CCQ43228.1"/>
    <property type="molecule type" value="Genomic_DNA"/>
</dbReference>
<keyword evidence="1" id="KW-0472">Membrane</keyword>
<dbReference type="OrthoDB" id="302453at2759"/>
<gene>
    <name evidence="2" type="primary">AP3B1</name>
</gene>
<organism evidence="2">
    <name type="scientific">Homo sapiens</name>
    <name type="common">Human</name>
    <dbReference type="NCBI Taxonomy" id="9606"/>
    <lineage>
        <taxon>Eukaryota</taxon>
        <taxon>Metazoa</taxon>
        <taxon>Chordata</taxon>
        <taxon>Craniata</taxon>
        <taxon>Vertebrata</taxon>
        <taxon>Euteleostomi</taxon>
        <taxon>Mammalia</taxon>
        <taxon>Eutheria</taxon>
        <taxon>Euarchontoglires</taxon>
        <taxon>Primates</taxon>
        <taxon>Haplorrhini</taxon>
        <taxon>Catarrhini</taxon>
        <taxon>Hominidae</taxon>
        <taxon>Homo</taxon>
    </lineage>
</organism>
<dbReference type="AlphaFoldDB" id="L8EA53"/>
<reference evidence="2" key="1">
    <citation type="journal article" date="2013" name="PLoS ONE">
        <title>Direct detection of alternative open reading frames translation products in human significantly expands the proteome.</title>
        <authorList>
            <person name="Vanderperre B."/>
            <person name="Lucier J.-F."/>
            <person name="Motard J."/>
            <person name="Tremblay G."/>
            <person name="Vanderperre S."/>
            <person name="Wisztorski M."/>
            <person name="Salzet M."/>
            <person name="Boisvert F.-M."/>
            <person name="Roucou X."/>
        </authorList>
    </citation>
    <scope>NUCLEOTIDE SEQUENCE</scope>
</reference>
<protein>
    <submittedName>
        <fullName evidence="2">Alternative protein AP3B1</fullName>
    </submittedName>
</protein>
<sequence>MQYFPPFCFANQRAYILLSVVSTLESMWRFLCPAASFGLLVFLLFFDNGRHE</sequence>
<name>L8EA53_HUMAN</name>